<evidence type="ECO:0000256" key="4">
    <source>
        <dbReference type="ARBA" id="ARBA00009506"/>
    </source>
</evidence>
<keyword evidence="13" id="KW-0238">DNA-binding</keyword>
<dbReference type="InterPro" id="IPR006642">
    <property type="entry name" value="Rad18_UBZ4"/>
</dbReference>
<dbReference type="PROSITE" id="PS50800">
    <property type="entry name" value="SAP"/>
    <property type="match status" value="1"/>
</dbReference>
<evidence type="ECO:0000256" key="1">
    <source>
        <dbReference type="ARBA" id="ARBA00000900"/>
    </source>
</evidence>
<dbReference type="InterPro" id="IPR004580">
    <property type="entry name" value="Rad18_fungi"/>
</dbReference>
<dbReference type="GO" id="GO:0097505">
    <property type="term" value="C:Rad6-Rad18 complex"/>
    <property type="evidence" value="ECO:0007669"/>
    <property type="project" value="TreeGrafter"/>
</dbReference>
<feature type="compositionally biased region" description="Polar residues" evidence="20">
    <location>
        <begin position="135"/>
        <end position="146"/>
    </location>
</feature>
<evidence type="ECO:0000259" key="21">
    <source>
        <dbReference type="PROSITE" id="PS50089"/>
    </source>
</evidence>
<dbReference type="PROSITE" id="PS00518">
    <property type="entry name" value="ZF_RING_1"/>
    <property type="match status" value="1"/>
</dbReference>
<evidence type="ECO:0000256" key="9">
    <source>
        <dbReference type="ARBA" id="ARBA00022763"/>
    </source>
</evidence>
<dbReference type="SMART" id="SM00734">
    <property type="entry name" value="ZnF_Rad18"/>
    <property type="match status" value="1"/>
</dbReference>
<dbReference type="PANTHER" id="PTHR14134">
    <property type="entry name" value="E3 UBIQUITIN-PROTEIN LIGASE RAD18"/>
    <property type="match status" value="1"/>
</dbReference>
<evidence type="ECO:0000313" key="24">
    <source>
        <dbReference type="Proteomes" id="UP000807353"/>
    </source>
</evidence>
<proteinExistence type="inferred from homology"/>
<sequence length="387" mass="43149">MNSFLTADVPDPTDFPDNSHAPGLRALDSSLRCTICGELFDGPVTLPCGHCFCSVCVRTSMSDKQECPACRKAANEGHIRPNPVVEEVVAAWKLSRSYILQFVNKPNSRGSITATPRNKKRKLNREGEDLDVTLCTPTSGSITPDTPSKHIKGKQRRADKLGGNFEGTIPTSDADEDELHTGTNLNPQPDDIVSCPLCAKAVKYKNINIHIDNGCPDLPPAAPRSSKMEWNKLMAPKSSWGKDEESGSKDSDFPLPKASYGMLKDKKLKEMLAEHGLPTTGERTLLIKRHQQWVMAYNANLDKSVSMRRPISALRKDLKKWESDRARQKKSPVEDMVAHEKRHKDEFAQLIDLARTSKRATKDPSPTRSSHDKIIILDSEEELEMRI</sequence>
<dbReference type="FunFam" id="3.30.40.10:FF:000172">
    <property type="entry name" value="E3 ubiquitin-protein ligase RAD18"/>
    <property type="match status" value="1"/>
</dbReference>
<dbReference type="GO" id="GO:0003697">
    <property type="term" value="F:single-stranded DNA binding"/>
    <property type="evidence" value="ECO:0007669"/>
    <property type="project" value="InterPro"/>
</dbReference>
<comment type="catalytic activity">
    <reaction evidence="1">
        <text>S-ubiquitinyl-[E2 ubiquitin-conjugating enzyme]-L-cysteine + [acceptor protein]-L-lysine = [E2 ubiquitin-conjugating enzyme]-L-cysteine + N(6)-ubiquitinyl-[acceptor protein]-L-lysine.</text>
        <dbReference type="EC" id="2.3.2.27"/>
    </reaction>
</comment>
<evidence type="ECO:0000256" key="13">
    <source>
        <dbReference type="ARBA" id="ARBA00023125"/>
    </source>
</evidence>
<keyword evidence="9" id="KW-0227">DNA damage</keyword>
<evidence type="ECO:0000313" key="23">
    <source>
        <dbReference type="EMBL" id="KAF9466269.1"/>
    </source>
</evidence>
<dbReference type="GO" id="GO:0005634">
    <property type="term" value="C:nucleus"/>
    <property type="evidence" value="ECO:0007669"/>
    <property type="project" value="UniProtKB-SubCell"/>
</dbReference>
<dbReference type="SMART" id="SM00184">
    <property type="entry name" value="RING"/>
    <property type="match status" value="1"/>
</dbReference>
<keyword evidence="8" id="KW-0479">Metal-binding</keyword>
<dbReference type="EMBL" id="MU150242">
    <property type="protein sequence ID" value="KAF9466269.1"/>
    <property type="molecule type" value="Genomic_DNA"/>
</dbReference>
<dbReference type="Pfam" id="PF13923">
    <property type="entry name" value="zf-C3HC4_2"/>
    <property type="match status" value="1"/>
</dbReference>
<dbReference type="GO" id="GO:0006281">
    <property type="term" value="P:DNA repair"/>
    <property type="evidence" value="ECO:0007669"/>
    <property type="project" value="UniProtKB-KW"/>
</dbReference>
<evidence type="ECO:0000256" key="5">
    <source>
        <dbReference type="ARBA" id="ARBA00012483"/>
    </source>
</evidence>
<dbReference type="GO" id="GO:0008270">
    <property type="term" value="F:zinc ion binding"/>
    <property type="evidence" value="ECO:0007669"/>
    <property type="project" value="UniProtKB-KW"/>
</dbReference>
<dbReference type="Gene3D" id="3.30.40.10">
    <property type="entry name" value="Zinc/RING finger domain, C3HC4 (zinc finger)"/>
    <property type="match status" value="1"/>
</dbReference>
<comment type="similarity">
    <text evidence="4">Belongs to the RAD18 family.</text>
</comment>
<dbReference type="PROSITE" id="PS50089">
    <property type="entry name" value="ZF_RING_2"/>
    <property type="match status" value="1"/>
</dbReference>
<evidence type="ECO:0000256" key="15">
    <source>
        <dbReference type="ARBA" id="ARBA00023242"/>
    </source>
</evidence>
<keyword evidence="15" id="KW-0539">Nucleus</keyword>
<dbReference type="Proteomes" id="UP000807353">
    <property type="component" value="Unassembled WGS sequence"/>
</dbReference>
<dbReference type="EC" id="2.3.2.27" evidence="5"/>
<dbReference type="GO" id="GO:0006513">
    <property type="term" value="P:protein monoubiquitination"/>
    <property type="evidence" value="ECO:0007669"/>
    <property type="project" value="InterPro"/>
</dbReference>
<evidence type="ECO:0000256" key="17">
    <source>
        <dbReference type="ARBA" id="ARBA00074353"/>
    </source>
</evidence>
<evidence type="ECO:0000256" key="18">
    <source>
        <dbReference type="ARBA" id="ARBA00082369"/>
    </source>
</evidence>
<reference evidence="23" key="1">
    <citation type="submission" date="2020-11" db="EMBL/GenBank/DDBJ databases">
        <authorList>
            <consortium name="DOE Joint Genome Institute"/>
            <person name="Ahrendt S."/>
            <person name="Riley R."/>
            <person name="Andreopoulos W."/>
            <person name="Labutti K."/>
            <person name="Pangilinan J."/>
            <person name="Ruiz-Duenas F.J."/>
            <person name="Barrasa J.M."/>
            <person name="Sanchez-Garcia M."/>
            <person name="Camarero S."/>
            <person name="Miyauchi S."/>
            <person name="Serrano A."/>
            <person name="Linde D."/>
            <person name="Babiker R."/>
            <person name="Drula E."/>
            <person name="Ayuso-Fernandez I."/>
            <person name="Pacheco R."/>
            <person name="Padilla G."/>
            <person name="Ferreira P."/>
            <person name="Barriuso J."/>
            <person name="Kellner H."/>
            <person name="Castanera R."/>
            <person name="Alfaro M."/>
            <person name="Ramirez L."/>
            <person name="Pisabarro A.G."/>
            <person name="Kuo A."/>
            <person name="Tritt A."/>
            <person name="Lipzen A."/>
            <person name="He G."/>
            <person name="Yan M."/>
            <person name="Ng V."/>
            <person name="Cullen D."/>
            <person name="Martin F."/>
            <person name="Rosso M.-N."/>
            <person name="Henrissat B."/>
            <person name="Hibbett D."/>
            <person name="Martinez A.T."/>
            <person name="Grigoriev I.V."/>
        </authorList>
    </citation>
    <scope>NUCLEOTIDE SEQUENCE</scope>
    <source>
        <strain evidence="23">CBS 247.69</strain>
    </source>
</reference>
<comment type="subcellular location">
    <subcellularLocation>
        <location evidence="2">Nucleus</location>
    </subcellularLocation>
</comment>
<feature type="domain" description="SAP" evidence="22">
    <location>
        <begin position="260"/>
        <end position="294"/>
    </location>
</feature>
<comment type="pathway">
    <text evidence="3">Protein modification; protein ubiquitination.</text>
</comment>
<organism evidence="23 24">
    <name type="scientific">Collybia nuda</name>
    <dbReference type="NCBI Taxonomy" id="64659"/>
    <lineage>
        <taxon>Eukaryota</taxon>
        <taxon>Fungi</taxon>
        <taxon>Dikarya</taxon>
        <taxon>Basidiomycota</taxon>
        <taxon>Agaricomycotina</taxon>
        <taxon>Agaricomycetes</taxon>
        <taxon>Agaricomycetidae</taxon>
        <taxon>Agaricales</taxon>
        <taxon>Tricholomatineae</taxon>
        <taxon>Clitocybaceae</taxon>
        <taxon>Collybia</taxon>
    </lineage>
</organism>
<evidence type="ECO:0000256" key="16">
    <source>
        <dbReference type="ARBA" id="ARBA00031783"/>
    </source>
</evidence>
<name>A0A9P6CMT9_9AGAR</name>
<dbReference type="InterPro" id="IPR001841">
    <property type="entry name" value="Znf_RING"/>
</dbReference>
<evidence type="ECO:0000256" key="2">
    <source>
        <dbReference type="ARBA" id="ARBA00004123"/>
    </source>
</evidence>
<protein>
    <recommendedName>
        <fullName evidence="6">Postreplication repair E3 ubiquitin-protein ligase RAD18</fullName>
        <ecNumber evidence="5">2.3.2.27</ecNumber>
    </recommendedName>
    <alternativeName>
        <fullName evidence="17">Postreplication repair E3 ubiquitin-protein ligase rad18</fullName>
    </alternativeName>
    <alternativeName>
        <fullName evidence="16 18">RING-type E3 ubiquitin transferase RAD18</fullName>
    </alternativeName>
</protein>
<keyword evidence="11" id="KW-0833">Ubl conjugation pathway</keyword>
<feature type="region of interest" description="Disordered" evidence="20">
    <location>
        <begin position="1"/>
        <end position="21"/>
    </location>
</feature>
<dbReference type="OrthoDB" id="9049620at2759"/>
<dbReference type="SMART" id="SM00513">
    <property type="entry name" value="SAP"/>
    <property type="match status" value="1"/>
</dbReference>
<dbReference type="InterPro" id="IPR039577">
    <property type="entry name" value="Rad18"/>
</dbReference>
<dbReference type="SUPFAM" id="SSF57850">
    <property type="entry name" value="RING/U-box"/>
    <property type="match status" value="1"/>
</dbReference>
<dbReference type="InterPro" id="IPR013083">
    <property type="entry name" value="Znf_RING/FYVE/PHD"/>
</dbReference>
<dbReference type="GO" id="GO:0006301">
    <property type="term" value="P:DNA damage tolerance"/>
    <property type="evidence" value="ECO:0007669"/>
    <property type="project" value="InterPro"/>
</dbReference>
<keyword evidence="14" id="KW-0234">DNA repair</keyword>
<dbReference type="InterPro" id="IPR003034">
    <property type="entry name" value="SAP_dom"/>
</dbReference>
<keyword evidence="10 19" id="KW-0863">Zinc-finger</keyword>
<dbReference type="AlphaFoldDB" id="A0A9P6CMT9"/>
<feature type="region of interest" description="Disordered" evidence="20">
    <location>
        <begin position="109"/>
        <end position="177"/>
    </location>
</feature>
<evidence type="ECO:0000256" key="8">
    <source>
        <dbReference type="ARBA" id="ARBA00022723"/>
    </source>
</evidence>
<evidence type="ECO:0000256" key="14">
    <source>
        <dbReference type="ARBA" id="ARBA00023204"/>
    </source>
</evidence>
<evidence type="ECO:0000256" key="10">
    <source>
        <dbReference type="ARBA" id="ARBA00022771"/>
    </source>
</evidence>
<dbReference type="InterPro" id="IPR017907">
    <property type="entry name" value="Znf_RING_CS"/>
</dbReference>
<evidence type="ECO:0000256" key="3">
    <source>
        <dbReference type="ARBA" id="ARBA00004906"/>
    </source>
</evidence>
<feature type="domain" description="RING-type" evidence="21">
    <location>
        <begin position="33"/>
        <end position="71"/>
    </location>
</feature>
<dbReference type="GO" id="GO:0061630">
    <property type="term" value="F:ubiquitin protein ligase activity"/>
    <property type="evidence" value="ECO:0007669"/>
    <property type="project" value="UniProtKB-EC"/>
</dbReference>
<keyword evidence="7" id="KW-0808">Transferase</keyword>
<evidence type="ECO:0000256" key="11">
    <source>
        <dbReference type="ARBA" id="ARBA00022786"/>
    </source>
</evidence>
<evidence type="ECO:0000256" key="19">
    <source>
        <dbReference type="PROSITE-ProRule" id="PRU00175"/>
    </source>
</evidence>
<evidence type="ECO:0000256" key="7">
    <source>
        <dbReference type="ARBA" id="ARBA00022679"/>
    </source>
</evidence>
<gene>
    <name evidence="23" type="ORF">BDZ94DRAFT_1251555</name>
</gene>
<keyword evidence="24" id="KW-1185">Reference proteome</keyword>
<dbReference type="Pfam" id="PF02037">
    <property type="entry name" value="SAP"/>
    <property type="match status" value="1"/>
</dbReference>
<evidence type="ECO:0000256" key="6">
    <source>
        <dbReference type="ARBA" id="ARBA00015551"/>
    </source>
</evidence>
<evidence type="ECO:0000256" key="12">
    <source>
        <dbReference type="ARBA" id="ARBA00022833"/>
    </source>
</evidence>
<dbReference type="PANTHER" id="PTHR14134:SF2">
    <property type="entry name" value="E3 UBIQUITIN-PROTEIN LIGASE RAD18"/>
    <property type="match status" value="1"/>
</dbReference>
<evidence type="ECO:0000259" key="22">
    <source>
        <dbReference type="PROSITE" id="PS50800"/>
    </source>
</evidence>
<comment type="caution">
    <text evidence="23">The sequence shown here is derived from an EMBL/GenBank/DDBJ whole genome shotgun (WGS) entry which is preliminary data.</text>
</comment>
<keyword evidence="12" id="KW-0862">Zinc</keyword>
<evidence type="ECO:0000256" key="20">
    <source>
        <dbReference type="SAM" id="MobiDB-lite"/>
    </source>
</evidence>
<accession>A0A9P6CMT9</accession>
<dbReference type="NCBIfam" id="TIGR00599">
    <property type="entry name" value="rad18"/>
    <property type="match status" value="1"/>
</dbReference>